<dbReference type="OrthoDB" id="9807767at2"/>
<dbReference type="AlphaFoldDB" id="A0A1H7L4F7"/>
<dbReference type="HAMAP" id="MF_00528">
    <property type="entry name" value="Maf"/>
    <property type="match status" value="1"/>
</dbReference>
<feature type="site" description="Important for substrate specificity" evidence="4">
    <location>
        <position position="150"/>
    </location>
</feature>
<dbReference type="PIRSF" id="PIRSF006305">
    <property type="entry name" value="Maf"/>
    <property type="match status" value="1"/>
</dbReference>
<comment type="catalytic activity">
    <reaction evidence="4">
        <text>UTP + H2O = UMP + diphosphate + H(+)</text>
        <dbReference type="Rhea" id="RHEA:29395"/>
        <dbReference type="ChEBI" id="CHEBI:15377"/>
        <dbReference type="ChEBI" id="CHEBI:15378"/>
        <dbReference type="ChEBI" id="CHEBI:33019"/>
        <dbReference type="ChEBI" id="CHEBI:46398"/>
        <dbReference type="ChEBI" id="CHEBI:57865"/>
        <dbReference type="EC" id="3.6.1.9"/>
    </reaction>
</comment>
<protein>
    <recommendedName>
        <fullName evidence="4">dTTP/UTP pyrophosphatase</fullName>
        <shortName evidence="4">dTTPase/UTPase</shortName>
        <ecNumber evidence="4">3.6.1.9</ecNumber>
    </recommendedName>
    <alternativeName>
        <fullName evidence="4">Nucleoside triphosphate pyrophosphatase</fullName>
    </alternativeName>
    <alternativeName>
        <fullName evidence="4">Nucleotide pyrophosphatase</fullName>
        <shortName evidence="4">Nucleotide PPase</shortName>
    </alternativeName>
</protein>
<dbReference type="Pfam" id="PF02545">
    <property type="entry name" value="Maf"/>
    <property type="match status" value="1"/>
</dbReference>
<accession>A0A1H7L4F7</accession>
<dbReference type="EC" id="3.6.1.9" evidence="4"/>
<gene>
    <name evidence="5" type="ORF">SAMN05444515_10716</name>
</gene>
<dbReference type="RefSeq" id="WP_090252937.1">
    <property type="nucleotide sequence ID" value="NZ_FOAA01000007.1"/>
</dbReference>
<dbReference type="Gene3D" id="3.90.950.10">
    <property type="match status" value="1"/>
</dbReference>
<comment type="function">
    <text evidence="4">Nucleoside triphosphate pyrophosphatase that hydrolyzes dTTP and UTP. May have a dual role in cell division arrest and in preventing the incorporation of modified nucleotides into cellular nucleic acids.</text>
</comment>
<dbReference type="PANTHER" id="PTHR43213">
    <property type="entry name" value="BIFUNCTIONAL DTTP/UTP PYROPHOSPHATASE/METHYLTRANSFERASE PROTEIN-RELATED"/>
    <property type="match status" value="1"/>
</dbReference>
<dbReference type="PANTHER" id="PTHR43213:SF5">
    <property type="entry name" value="BIFUNCTIONAL DTTP_UTP PYROPHOSPHATASE_METHYLTRANSFERASE PROTEIN-RELATED"/>
    <property type="match status" value="1"/>
</dbReference>
<comment type="catalytic activity">
    <reaction evidence="4">
        <text>dTTP + H2O = dTMP + diphosphate + H(+)</text>
        <dbReference type="Rhea" id="RHEA:28534"/>
        <dbReference type="ChEBI" id="CHEBI:15377"/>
        <dbReference type="ChEBI" id="CHEBI:15378"/>
        <dbReference type="ChEBI" id="CHEBI:33019"/>
        <dbReference type="ChEBI" id="CHEBI:37568"/>
        <dbReference type="ChEBI" id="CHEBI:63528"/>
        <dbReference type="EC" id="3.6.1.9"/>
    </reaction>
</comment>
<evidence type="ECO:0000256" key="3">
    <source>
        <dbReference type="ARBA" id="ARBA00023080"/>
    </source>
</evidence>
<dbReference type="NCBIfam" id="TIGR00172">
    <property type="entry name" value="maf"/>
    <property type="match status" value="1"/>
</dbReference>
<keyword evidence="4" id="KW-0963">Cytoplasm</keyword>
<keyword evidence="6" id="KW-1185">Reference proteome</keyword>
<evidence type="ECO:0000256" key="2">
    <source>
        <dbReference type="ARBA" id="ARBA00022801"/>
    </source>
</evidence>
<comment type="subcellular location">
    <subcellularLocation>
        <location evidence="4">Cytoplasm</location>
    </subcellularLocation>
</comment>
<keyword evidence="2 4" id="KW-0378">Hydrolase</keyword>
<keyword evidence="3 4" id="KW-0546">Nucleotide metabolism</keyword>
<dbReference type="Proteomes" id="UP000199256">
    <property type="component" value="Unassembled WGS sequence"/>
</dbReference>
<reference evidence="6" key="1">
    <citation type="submission" date="2016-10" db="EMBL/GenBank/DDBJ databases">
        <authorList>
            <person name="Varghese N."/>
            <person name="Submissions S."/>
        </authorList>
    </citation>
    <scope>NUCLEOTIDE SEQUENCE [LARGE SCALE GENOMIC DNA]</scope>
    <source>
        <strain evidence="6">DSM 241</strain>
    </source>
</reference>
<dbReference type="GO" id="GO:0036221">
    <property type="term" value="F:UTP diphosphatase activity"/>
    <property type="evidence" value="ECO:0007669"/>
    <property type="project" value="RHEA"/>
</dbReference>
<evidence type="ECO:0000256" key="4">
    <source>
        <dbReference type="HAMAP-Rule" id="MF_00528"/>
    </source>
</evidence>
<dbReference type="GO" id="GO:0009117">
    <property type="term" value="P:nucleotide metabolic process"/>
    <property type="evidence" value="ECO:0007669"/>
    <property type="project" value="UniProtKB-KW"/>
</dbReference>
<dbReference type="SUPFAM" id="SSF52972">
    <property type="entry name" value="ITPase-like"/>
    <property type="match status" value="1"/>
</dbReference>
<proteinExistence type="inferred from homology"/>
<dbReference type="GO" id="GO:0005737">
    <property type="term" value="C:cytoplasm"/>
    <property type="evidence" value="ECO:0007669"/>
    <property type="project" value="UniProtKB-SubCell"/>
</dbReference>
<organism evidence="5 6">
    <name type="scientific">Ectothiorhodospira marina</name>
    <dbReference type="NCBI Taxonomy" id="1396821"/>
    <lineage>
        <taxon>Bacteria</taxon>
        <taxon>Pseudomonadati</taxon>
        <taxon>Pseudomonadota</taxon>
        <taxon>Gammaproteobacteria</taxon>
        <taxon>Chromatiales</taxon>
        <taxon>Ectothiorhodospiraceae</taxon>
        <taxon>Ectothiorhodospira</taxon>
    </lineage>
</organism>
<dbReference type="InterPro" id="IPR029001">
    <property type="entry name" value="ITPase-like_fam"/>
</dbReference>
<name>A0A1H7L4F7_9GAMM</name>
<dbReference type="GO" id="GO:0036218">
    <property type="term" value="F:dTTP diphosphatase activity"/>
    <property type="evidence" value="ECO:0007669"/>
    <property type="project" value="RHEA"/>
</dbReference>
<dbReference type="EMBL" id="FOAA01000007">
    <property type="protein sequence ID" value="SEK93919.1"/>
    <property type="molecule type" value="Genomic_DNA"/>
</dbReference>
<dbReference type="CDD" id="cd00555">
    <property type="entry name" value="Maf"/>
    <property type="match status" value="1"/>
</dbReference>
<evidence type="ECO:0000313" key="6">
    <source>
        <dbReference type="Proteomes" id="UP000199256"/>
    </source>
</evidence>
<dbReference type="InterPro" id="IPR003697">
    <property type="entry name" value="Maf-like"/>
</dbReference>
<comment type="cofactor">
    <cofactor evidence="1 4">
        <name>a divalent metal cation</name>
        <dbReference type="ChEBI" id="CHEBI:60240"/>
    </cofactor>
</comment>
<feature type="site" description="Important for substrate specificity" evidence="4">
    <location>
        <position position="68"/>
    </location>
</feature>
<comment type="similarity">
    <text evidence="4">Belongs to the Maf family. YhdE subfamily.</text>
</comment>
<comment type="caution">
    <text evidence="4">Lacks conserved residue(s) required for the propagation of feature annotation.</text>
</comment>
<evidence type="ECO:0000256" key="1">
    <source>
        <dbReference type="ARBA" id="ARBA00001968"/>
    </source>
</evidence>
<dbReference type="STRING" id="1396821.SAMN05444515_10716"/>
<evidence type="ECO:0000313" key="5">
    <source>
        <dbReference type="EMBL" id="SEK93919.1"/>
    </source>
</evidence>
<feature type="active site" description="Proton acceptor" evidence="4">
    <location>
        <position position="67"/>
    </location>
</feature>
<sequence length="182" mass="19515">MLILASASPRRRELLDQIGVCHEVRPVDVDETPHPGEAPDDFARRMARAKALAGARIADGRPVLGADTVVSIDGDILGKPRDREHALAMLDRLSGRTHTVYSAVALIQEGQVRDVLSVTCVRFKALSARERETYWASGEPVDKAGAYGIQGQGALFVEHIEGSYSGVVGLPLFETGALLSGD</sequence>
<feature type="site" description="Important for substrate specificity" evidence="4">
    <location>
        <position position="10"/>
    </location>
</feature>